<dbReference type="EMBL" id="QLTW01000015">
    <property type="protein sequence ID" value="MBT9144636.1"/>
    <property type="molecule type" value="Genomic_DNA"/>
</dbReference>
<protein>
    <recommendedName>
        <fullName evidence="4 11">Trigger factor</fullName>
        <shortName evidence="11">TF</shortName>
        <ecNumber evidence="3 11">5.2.1.8</ecNumber>
    </recommendedName>
    <alternativeName>
        <fullName evidence="10 11">PPIase</fullName>
    </alternativeName>
</protein>
<dbReference type="InterPro" id="IPR008880">
    <property type="entry name" value="Trigger_fac_C"/>
</dbReference>
<evidence type="ECO:0000259" key="12">
    <source>
        <dbReference type="Pfam" id="PF00254"/>
    </source>
</evidence>
<evidence type="ECO:0000256" key="7">
    <source>
        <dbReference type="ARBA" id="ARBA00023186"/>
    </source>
</evidence>
<sequence>MITKKELLDSHQAYLEYQVSEEVWDKAWNEILVEENNITKIAGFRAGKAPLNMVLNHLGEEKVFDLTSEKVLRNNYKKIVEEAEMKILRTSVLNVEKQPNGLPLYKFTFDLLPEITLKSKLDKMKIDIKKLPDVEDELKETVLSMQDSLAKLTKIGGTPLSRGQVGLFSTQNVGDDKNRRIRLNMGKEEYFPGFDDQVEGMKPGEEKEVYFSSGDKEFQITVKLEGNYSKELPLIDDEFAQRLGYTDLNTLSSTLREKVSLQVSKQRKELITNQALNLLLKKAEILLPQGLIEDEKDDILSVFVEDLEKRGLTLEAYLETEKKSMEVLRKEAEATAKRRLEFRMILDKLASDYEVSVSEEDLNTELEKLSKEEKIPLTKFKSKLKPEEFNRINNYIKREKLLDMIPELVKVKEA</sequence>
<evidence type="ECO:0000256" key="11">
    <source>
        <dbReference type="HAMAP-Rule" id="MF_00303"/>
    </source>
</evidence>
<dbReference type="InterPro" id="IPR027304">
    <property type="entry name" value="Trigger_fact/SurA_dom_sf"/>
</dbReference>
<dbReference type="Pfam" id="PF00254">
    <property type="entry name" value="FKBP_C"/>
    <property type="match status" value="1"/>
</dbReference>
<organism evidence="15 16">
    <name type="scientific">Psychracetigena formicireducens</name>
    <dbReference type="NCBI Taxonomy" id="2986056"/>
    <lineage>
        <taxon>Bacteria</taxon>
        <taxon>Bacillati</taxon>
        <taxon>Candidatus Lithacetigenota</taxon>
        <taxon>Candidatus Psychracetigena</taxon>
    </lineage>
</organism>
<dbReference type="Gene3D" id="1.10.3120.10">
    <property type="entry name" value="Trigger factor, C-terminal domain"/>
    <property type="match status" value="1"/>
</dbReference>
<dbReference type="Pfam" id="PF05697">
    <property type="entry name" value="Trigger_N"/>
    <property type="match status" value="1"/>
</dbReference>
<dbReference type="AlphaFoldDB" id="A0A9E2BHD6"/>
<evidence type="ECO:0000256" key="10">
    <source>
        <dbReference type="ARBA" id="ARBA00029986"/>
    </source>
</evidence>
<dbReference type="HAMAP" id="MF_00303">
    <property type="entry name" value="Trigger_factor_Tig"/>
    <property type="match status" value="1"/>
</dbReference>
<proteinExistence type="inferred from homology"/>
<dbReference type="SUPFAM" id="SSF102735">
    <property type="entry name" value="Trigger factor ribosome-binding domain"/>
    <property type="match status" value="1"/>
</dbReference>
<dbReference type="Gene3D" id="3.10.50.40">
    <property type="match status" value="1"/>
</dbReference>
<name>A0A9E2BHD6_PSYF1</name>
<keyword evidence="11" id="KW-0963">Cytoplasm</keyword>
<keyword evidence="8 11" id="KW-0413">Isomerase</keyword>
<evidence type="ECO:0000313" key="16">
    <source>
        <dbReference type="Proteomes" id="UP000811545"/>
    </source>
</evidence>
<comment type="caution">
    <text evidence="15">The sequence shown here is derived from an EMBL/GenBank/DDBJ whole genome shotgun (WGS) entry which is preliminary data.</text>
</comment>
<evidence type="ECO:0000256" key="3">
    <source>
        <dbReference type="ARBA" id="ARBA00013194"/>
    </source>
</evidence>
<evidence type="ECO:0000256" key="6">
    <source>
        <dbReference type="ARBA" id="ARBA00023110"/>
    </source>
</evidence>
<dbReference type="GO" id="GO:0043335">
    <property type="term" value="P:protein unfolding"/>
    <property type="evidence" value="ECO:0007669"/>
    <property type="project" value="TreeGrafter"/>
</dbReference>
<feature type="domain" description="Trigger factor ribosome-binding bacterial" evidence="13">
    <location>
        <begin position="1"/>
        <end position="138"/>
    </location>
</feature>
<dbReference type="SUPFAM" id="SSF109998">
    <property type="entry name" value="Triger factor/SurA peptide-binding domain-like"/>
    <property type="match status" value="1"/>
</dbReference>
<dbReference type="Proteomes" id="UP000811545">
    <property type="component" value="Unassembled WGS sequence"/>
</dbReference>
<evidence type="ECO:0000313" key="15">
    <source>
        <dbReference type="EMBL" id="MBT9144636.1"/>
    </source>
</evidence>
<evidence type="ECO:0000256" key="1">
    <source>
        <dbReference type="ARBA" id="ARBA00000971"/>
    </source>
</evidence>
<dbReference type="Pfam" id="PF05698">
    <property type="entry name" value="Trigger_C"/>
    <property type="match status" value="1"/>
</dbReference>
<gene>
    <name evidence="11 15" type="primary">tig</name>
    <name evidence="15" type="ORF">DDT42_00481</name>
</gene>
<keyword evidence="9 11" id="KW-0131">Cell cycle</keyword>
<dbReference type="InterPro" id="IPR037041">
    <property type="entry name" value="Trigger_fac_C_sf"/>
</dbReference>
<feature type="domain" description="PPIase FKBP-type" evidence="12">
    <location>
        <begin position="176"/>
        <end position="211"/>
    </location>
</feature>
<keyword evidence="7 11" id="KW-0143">Chaperone</keyword>
<reference evidence="15 16" key="1">
    <citation type="journal article" date="2021" name="bioRxiv">
        <title>Unique metabolic strategies in Hadean analogues reveal hints for primordial physiology.</title>
        <authorList>
            <person name="Nobu M.K."/>
            <person name="Nakai R."/>
            <person name="Tamazawa S."/>
            <person name="Mori H."/>
            <person name="Toyoda A."/>
            <person name="Ijiri A."/>
            <person name="Suzuki S."/>
            <person name="Kurokawa K."/>
            <person name="Kamagata Y."/>
            <person name="Tamaki H."/>
        </authorList>
    </citation>
    <scope>NUCLEOTIDE SEQUENCE [LARGE SCALE GENOMIC DNA]</scope>
    <source>
        <strain evidence="15">BS525</strain>
    </source>
</reference>
<feature type="domain" description="Trigger factor C-terminal" evidence="14">
    <location>
        <begin position="248"/>
        <end position="406"/>
    </location>
</feature>
<dbReference type="InterPro" id="IPR046357">
    <property type="entry name" value="PPIase_dom_sf"/>
</dbReference>
<evidence type="ECO:0000256" key="2">
    <source>
        <dbReference type="ARBA" id="ARBA00005464"/>
    </source>
</evidence>
<evidence type="ECO:0000259" key="13">
    <source>
        <dbReference type="Pfam" id="PF05697"/>
    </source>
</evidence>
<comment type="domain">
    <text evidence="11">Consists of 3 domains; the N-terminus binds the ribosome, the middle domain has PPIase activity, while the C-terminus has intrinsic chaperone activity on its own.</text>
</comment>
<dbReference type="InterPro" id="IPR008881">
    <property type="entry name" value="Trigger_fac_ribosome-bd_bac"/>
</dbReference>
<dbReference type="SUPFAM" id="SSF54534">
    <property type="entry name" value="FKBP-like"/>
    <property type="match status" value="1"/>
</dbReference>
<dbReference type="GO" id="GO:0043022">
    <property type="term" value="F:ribosome binding"/>
    <property type="evidence" value="ECO:0007669"/>
    <property type="project" value="TreeGrafter"/>
</dbReference>
<dbReference type="PANTHER" id="PTHR30560:SF3">
    <property type="entry name" value="TRIGGER FACTOR-LIKE PROTEIN TIG, CHLOROPLASTIC"/>
    <property type="match status" value="1"/>
</dbReference>
<dbReference type="EC" id="5.2.1.8" evidence="3 11"/>
<evidence type="ECO:0000256" key="5">
    <source>
        <dbReference type="ARBA" id="ARBA00022618"/>
    </source>
</evidence>
<dbReference type="Gene3D" id="3.30.70.1050">
    <property type="entry name" value="Trigger factor ribosome-binding domain"/>
    <property type="match status" value="1"/>
</dbReference>
<dbReference type="GO" id="GO:0051301">
    <property type="term" value="P:cell division"/>
    <property type="evidence" value="ECO:0007669"/>
    <property type="project" value="UniProtKB-KW"/>
</dbReference>
<dbReference type="InterPro" id="IPR005215">
    <property type="entry name" value="Trig_fac"/>
</dbReference>
<dbReference type="InterPro" id="IPR001179">
    <property type="entry name" value="PPIase_FKBP_dom"/>
</dbReference>
<evidence type="ECO:0000259" key="14">
    <source>
        <dbReference type="Pfam" id="PF05698"/>
    </source>
</evidence>
<dbReference type="GO" id="GO:0003755">
    <property type="term" value="F:peptidyl-prolyl cis-trans isomerase activity"/>
    <property type="evidence" value="ECO:0007669"/>
    <property type="project" value="UniProtKB-UniRule"/>
</dbReference>
<dbReference type="GO" id="GO:0044183">
    <property type="term" value="F:protein folding chaperone"/>
    <property type="evidence" value="ECO:0007669"/>
    <property type="project" value="TreeGrafter"/>
</dbReference>
<dbReference type="GO" id="GO:0015031">
    <property type="term" value="P:protein transport"/>
    <property type="evidence" value="ECO:0007669"/>
    <property type="project" value="UniProtKB-UniRule"/>
</dbReference>
<dbReference type="GO" id="GO:0005737">
    <property type="term" value="C:cytoplasm"/>
    <property type="evidence" value="ECO:0007669"/>
    <property type="project" value="UniProtKB-SubCell"/>
</dbReference>
<dbReference type="PANTHER" id="PTHR30560">
    <property type="entry name" value="TRIGGER FACTOR CHAPERONE AND PEPTIDYL-PROLYL CIS/TRANS ISOMERASE"/>
    <property type="match status" value="1"/>
</dbReference>
<evidence type="ECO:0000256" key="8">
    <source>
        <dbReference type="ARBA" id="ARBA00023235"/>
    </source>
</evidence>
<dbReference type="GO" id="GO:0051083">
    <property type="term" value="P:'de novo' cotranslational protein folding"/>
    <property type="evidence" value="ECO:0007669"/>
    <property type="project" value="TreeGrafter"/>
</dbReference>
<comment type="function">
    <text evidence="11">Involved in protein export. Acts as a chaperone by maintaining the newly synthesized protein in an open conformation. Functions as a peptidyl-prolyl cis-trans isomerase.</text>
</comment>
<comment type="subcellular location">
    <subcellularLocation>
        <location evidence="11">Cytoplasm</location>
    </subcellularLocation>
    <text evidence="11">About half TF is bound to the ribosome near the polypeptide exit tunnel while the other half is free in the cytoplasm.</text>
</comment>
<comment type="catalytic activity">
    <reaction evidence="1 11">
        <text>[protein]-peptidylproline (omega=180) = [protein]-peptidylproline (omega=0)</text>
        <dbReference type="Rhea" id="RHEA:16237"/>
        <dbReference type="Rhea" id="RHEA-COMP:10747"/>
        <dbReference type="Rhea" id="RHEA-COMP:10748"/>
        <dbReference type="ChEBI" id="CHEBI:83833"/>
        <dbReference type="ChEBI" id="CHEBI:83834"/>
        <dbReference type="EC" id="5.2.1.8"/>
    </reaction>
</comment>
<keyword evidence="5 11" id="KW-0132">Cell division</keyword>
<evidence type="ECO:0000256" key="9">
    <source>
        <dbReference type="ARBA" id="ARBA00023306"/>
    </source>
</evidence>
<keyword evidence="6 11" id="KW-0697">Rotamase</keyword>
<dbReference type="NCBIfam" id="TIGR00115">
    <property type="entry name" value="tig"/>
    <property type="match status" value="1"/>
</dbReference>
<accession>A0A9E2BHD6</accession>
<evidence type="ECO:0000256" key="4">
    <source>
        <dbReference type="ARBA" id="ARBA00016902"/>
    </source>
</evidence>
<dbReference type="PIRSF" id="PIRSF003095">
    <property type="entry name" value="Trigger_factor"/>
    <property type="match status" value="1"/>
</dbReference>
<comment type="similarity">
    <text evidence="2 11">Belongs to the FKBP-type PPIase family. Tig subfamily.</text>
</comment>
<dbReference type="InterPro" id="IPR036611">
    <property type="entry name" value="Trigger_fac_ribosome-bd_sf"/>
</dbReference>